<organism evidence="3 4">
    <name type="scientific">Gossypium gossypioides</name>
    <name type="common">Mexican cotton</name>
    <name type="synonym">Selera gossypioides</name>
    <dbReference type="NCBI Taxonomy" id="34282"/>
    <lineage>
        <taxon>Eukaryota</taxon>
        <taxon>Viridiplantae</taxon>
        <taxon>Streptophyta</taxon>
        <taxon>Embryophyta</taxon>
        <taxon>Tracheophyta</taxon>
        <taxon>Spermatophyta</taxon>
        <taxon>Magnoliopsida</taxon>
        <taxon>eudicotyledons</taxon>
        <taxon>Gunneridae</taxon>
        <taxon>Pentapetalae</taxon>
        <taxon>rosids</taxon>
        <taxon>malvids</taxon>
        <taxon>Malvales</taxon>
        <taxon>Malvaceae</taxon>
        <taxon>Malvoideae</taxon>
        <taxon>Gossypium</taxon>
    </lineage>
</organism>
<dbReference type="InterPro" id="IPR052929">
    <property type="entry name" value="RNase_H-like_EbsB-rel"/>
</dbReference>
<dbReference type="OrthoDB" id="1748820at2759"/>
<dbReference type="InterPro" id="IPR044730">
    <property type="entry name" value="RNase_H-like_dom_plant"/>
</dbReference>
<accession>A0A7J9BA16</accession>
<evidence type="ECO:0000313" key="4">
    <source>
        <dbReference type="Proteomes" id="UP000593579"/>
    </source>
</evidence>
<gene>
    <name evidence="3" type="ORF">Gogos_017172</name>
</gene>
<dbReference type="Pfam" id="PF13456">
    <property type="entry name" value="RVT_3"/>
    <property type="match status" value="1"/>
</dbReference>
<dbReference type="Pfam" id="PF13966">
    <property type="entry name" value="zf-RVT"/>
    <property type="match status" value="1"/>
</dbReference>
<evidence type="ECO:0000259" key="1">
    <source>
        <dbReference type="Pfam" id="PF13456"/>
    </source>
</evidence>
<dbReference type="InterPro" id="IPR012337">
    <property type="entry name" value="RNaseH-like_sf"/>
</dbReference>
<dbReference type="InterPro" id="IPR026960">
    <property type="entry name" value="RVT-Znf"/>
</dbReference>
<dbReference type="PANTHER" id="PTHR47074:SF61">
    <property type="entry name" value="RNASE H TYPE-1 DOMAIN-CONTAINING PROTEIN"/>
    <property type="match status" value="1"/>
</dbReference>
<dbReference type="InterPro" id="IPR002156">
    <property type="entry name" value="RNaseH_domain"/>
</dbReference>
<evidence type="ECO:0000313" key="3">
    <source>
        <dbReference type="EMBL" id="MBA0733133.1"/>
    </source>
</evidence>
<keyword evidence="4" id="KW-1185">Reference proteome</keyword>
<name>A0A7J9BA16_GOSGO</name>
<dbReference type="Proteomes" id="UP000593579">
    <property type="component" value="Unassembled WGS sequence"/>
</dbReference>
<dbReference type="Gene3D" id="3.30.420.10">
    <property type="entry name" value="Ribonuclease H-like superfamily/Ribonuclease H"/>
    <property type="match status" value="1"/>
</dbReference>
<sequence>MWKIKVAAKIRVHVWKLSKGFLPTLYNLKNKGLVRNACCPVCKEDEETVAHLFRDCKFTRKILQDLRIEDSASDRKQEWQNWLVDFFYENESKKCKTLMISFWAIWFNRNRIYHEGQTPNEQEVISFINAYLSENDFIEGVFMTRTMPKNIKWEPPDRNIIKINFDASFQQSLNISKAGIIARNKNGLIMAACIYPFLNISTPELPKAWACLHAVTFGEELGFKEICVEGDALTIIKGVTATGEDRSCISNVIKAVQNKCANFTKITFRFVPRSANTTAHTLAKEGRSYEWPKYWIKEAPNSVEDIVNKERIGFEKE</sequence>
<feature type="domain" description="Reverse transcriptase zinc-binding" evidence="2">
    <location>
        <begin position="1"/>
        <end position="62"/>
    </location>
</feature>
<dbReference type="AlphaFoldDB" id="A0A7J9BA16"/>
<evidence type="ECO:0000259" key="2">
    <source>
        <dbReference type="Pfam" id="PF13966"/>
    </source>
</evidence>
<dbReference type="EMBL" id="JABEZY010000001">
    <property type="protein sequence ID" value="MBA0733133.1"/>
    <property type="molecule type" value="Genomic_DNA"/>
</dbReference>
<protein>
    <recommendedName>
        <fullName evidence="5">Reverse transcriptase zinc-binding domain-containing protein</fullName>
    </recommendedName>
</protein>
<dbReference type="CDD" id="cd06222">
    <property type="entry name" value="RNase_H_like"/>
    <property type="match status" value="1"/>
</dbReference>
<dbReference type="InterPro" id="IPR036397">
    <property type="entry name" value="RNaseH_sf"/>
</dbReference>
<proteinExistence type="predicted"/>
<feature type="domain" description="RNase H type-1" evidence="1">
    <location>
        <begin position="164"/>
        <end position="285"/>
    </location>
</feature>
<dbReference type="PANTHER" id="PTHR47074">
    <property type="entry name" value="BNAC02G40300D PROTEIN"/>
    <property type="match status" value="1"/>
</dbReference>
<dbReference type="GO" id="GO:0003676">
    <property type="term" value="F:nucleic acid binding"/>
    <property type="evidence" value="ECO:0007669"/>
    <property type="project" value="InterPro"/>
</dbReference>
<evidence type="ECO:0008006" key="5">
    <source>
        <dbReference type="Google" id="ProtNLM"/>
    </source>
</evidence>
<dbReference type="GO" id="GO:0004523">
    <property type="term" value="F:RNA-DNA hybrid ribonuclease activity"/>
    <property type="evidence" value="ECO:0007669"/>
    <property type="project" value="InterPro"/>
</dbReference>
<reference evidence="3 4" key="1">
    <citation type="journal article" date="2019" name="Genome Biol. Evol.">
        <title>Insights into the evolution of the New World diploid cottons (Gossypium, subgenus Houzingenia) based on genome sequencing.</title>
        <authorList>
            <person name="Grover C.E."/>
            <person name="Arick M.A. 2nd"/>
            <person name="Thrash A."/>
            <person name="Conover J.L."/>
            <person name="Sanders W.S."/>
            <person name="Peterson D.G."/>
            <person name="Frelichowski J.E."/>
            <person name="Scheffler J.A."/>
            <person name="Scheffler B.E."/>
            <person name="Wendel J.F."/>
        </authorList>
    </citation>
    <scope>NUCLEOTIDE SEQUENCE [LARGE SCALE GENOMIC DNA]</scope>
    <source>
        <strain evidence="3">5</strain>
        <tissue evidence="3">Leaf</tissue>
    </source>
</reference>
<comment type="caution">
    <text evidence="3">The sequence shown here is derived from an EMBL/GenBank/DDBJ whole genome shotgun (WGS) entry which is preliminary data.</text>
</comment>
<dbReference type="SUPFAM" id="SSF53098">
    <property type="entry name" value="Ribonuclease H-like"/>
    <property type="match status" value="1"/>
</dbReference>